<dbReference type="Gene3D" id="1.20.120.160">
    <property type="entry name" value="HPT domain"/>
    <property type="match status" value="1"/>
</dbReference>
<accession>A0A3B0TKN5</accession>
<dbReference type="Pfam" id="PF01627">
    <property type="entry name" value="Hpt"/>
    <property type="match status" value="1"/>
</dbReference>
<organism evidence="3">
    <name type="scientific">hydrothermal vent metagenome</name>
    <dbReference type="NCBI Taxonomy" id="652676"/>
    <lineage>
        <taxon>unclassified sequences</taxon>
        <taxon>metagenomes</taxon>
        <taxon>ecological metagenomes</taxon>
    </lineage>
</organism>
<dbReference type="GO" id="GO:0000160">
    <property type="term" value="P:phosphorelay signal transduction system"/>
    <property type="evidence" value="ECO:0007669"/>
    <property type="project" value="InterPro"/>
</dbReference>
<proteinExistence type="predicted"/>
<dbReference type="PANTHER" id="PTHR43395">
    <property type="entry name" value="SENSOR HISTIDINE KINASE CHEA"/>
    <property type="match status" value="1"/>
</dbReference>
<dbReference type="AlphaFoldDB" id="A0A3B0TKN5"/>
<gene>
    <name evidence="3" type="ORF">MNBD_BACTEROID05-102</name>
</gene>
<dbReference type="InterPro" id="IPR051315">
    <property type="entry name" value="Bact_Chemotaxis_CheA"/>
</dbReference>
<evidence type="ECO:0000313" key="3">
    <source>
        <dbReference type="EMBL" id="VAW19251.1"/>
    </source>
</evidence>
<feature type="non-terminal residue" evidence="3">
    <location>
        <position position="299"/>
    </location>
</feature>
<reference evidence="3" key="1">
    <citation type="submission" date="2018-06" db="EMBL/GenBank/DDBJ databases">
        <authorList>
            <person name="Zhirakovskaya E."/>
        </authorList>
    </citation>
    <scope>NUCLEOTIDE SEQUENCE</scope>
</reference>
<name>A0A3B0TKN5_9ZZZZ</name>
<dbReference type="SMART" id="SM00073">
    <property type="entry name" value="HPT"/>
    <property type="match status" value="1"/>
</dbReference>
<evidence type="ECO:0000259" key="2">
    <source>
        <dbReference type="PROSITE" id="PS50894"/>
    </source>
</evidence>
<dbReference type="InterPro" id="IPR036641">
    <property type="entry name" value="HPT_dom_sf"/>
</dbReference>
<dbReference type="PROSITE" id="PS50894">
    <property type="entry name" value="HPT"/>
    <property type="match status" value="1"/>
</dbReference>
<dbReference type="EMBL" id="UOEN01000458">
    <property type="protein sequence ID" value="VAW19251.1"/>
    <property type="molecule type" value="Genomic_DNA"/>
</dbReference>
<feature type="region of interest" description="Disordered" evidence="1">
    <location>
        <begin position="184"/>
        <end position="203"/>
    </location>
</feature>
<dbReference type="SUPFAM" id="SSF47226">
    <property type="entry name" value="Histidine-containing phosphotransfer domain, HPT domain"/>
    <property type="match status" value="1"/>
</dbReference>
<dbReference type="InterPro" id="IPR008207">
    <property type="entry name" value="Sig_transdc_His_kin_Hpt_dom"/>
</dbReference>
<sequence length="299" mass="33426">MADVDYGVDPELVMEFVDESEELLGDVTNLFIALETNPEDRESIDKIFRTVHTIKGNSAFFNLMKVKSMAHICENLMNLVREGSLKFNNDISDVLIRGIDYLKGMLDNVRSTKPEVDDEASYNKLLDEITSFVDAGNSQDPEAVWKVVNKDVGDFKNQFKGGDPLLMDLWNRIVKNLEILSPFSGEESAPEESTEEASSESDLNPKELIESILKIGFDDVLDENKAKQIGSALQELRNLVDESSVEKINAAINSYETTFPTDGFTSFLSDVINDHLKEVKLAGDEEKESKPEEKKESAG</sequence>
<protein>
    <recommendedName>
        <fullName evidence="2">HPt domain-containing protein</fullName>
    </recommendedName>
</protein>
<evidence type="ECO:0000256" key="1">
    <source>
        <dbReference type="SAM" id="MobiDB-lite"/>
    </source>
</evidence>
<dbReference type="PANTHER" id="PTHR43395:SF1">
    <property type="entry name" value="CHEMOTAXIS PROTEIN CHEA"/>
    <property type="match status" value="1"/>
</dbReference>
<feature type="compositionally biased region" description="Acidic residues" evidence="1">
    <location>
        <begin position="188"/>
        <end position="199"/>
    </location>
</feature>
<feature type="domain" description="HPt" evidence="2">
    <location>
        <begin position="5"/>
        <end position="109"/>
    </location>
</feature>
<dbReference type="CDD" id="cd00088">
    <property type="entry name" value="HPT"/>
    <property type="match status" value="1"/>
</dbReference>